<dbReference type="PANTHER" id="PTHR43383">
    <property type="entry name" value="NODULIN 6"/>
    <property type="match status" value="1"/>
</dbReference>
<comment type="caution">
    <text evidence="2">The sequence shown here is derived from an EMBL/GenBank/DDBJ whole genome shotgun (WGS) entry which is preliminary data.</text>
</comment>
<evidence type="ECO:0000313" key="3">
    <source>
        <dbReference type="Proteomes" id="UP001152523"/>
    </source>
</evidence>
<evidence type="ECO:0000259" key="1">
    <source>
        <dbReference type="Pfam" id="PF07727"/>
    </source>
</evidence>
<evidence type="ECO:0000313" key="2">
    <source>
        <dbReference type="EMBL" id="CAH9141796.1"/>
    </source>
</evidence>
<dbReference type="InterPro" id="IPR043502">
    <property type="entry name" value="DNA/RNA_pol_sf"/>
</dbReference>
<protein>
    <recommendedName>
        <fullName evidence="1">Reverse transcriptase Ty1/copia-type domain-containing protein</fullName>
    </recommendedName>
</protein>
<keyword evidence="3" id="KW-1185">Reference proteome</keyword>
<reference evidence="2" key="1">
    <citation type="submission" date="2022-07" db="EMBL/GenBank/DDBJ databases">
        <authorList>
            <person name="Macas J."/>
            <person name="Novak P."/>
            <person name="Neumann P."/>
        </authorList>
    </citation>
    <scope>NUCLEOTIDE SEQUENCE</scope>
</reference>
<dbReference type="EMBL" id="CAMAPF010001033">
    <property type="protein sequence ID" value="CAH9141796.1"/>
    <property type="molecule type" value="Genomic_DNA"/>
</dbReference>
<accession>A0AAV0G1U7</accession>
<name>A0AAV0G1U7_9ASTE</name>
<dbReference type="Pfam" id="PF07727">
    <property type="entry name" value="RVT_2"/>
    <property type="match status" value="1"/>
</dbReference>
<dbReference type="AlphaFoldDB" id="A0AAV0G1U7"/>
<dbReference type="PANTHER" id="PTHR43383:SF2">
    <property type="entry name" value="AMIDOHYDROLASE 2 FAMILY PROTEIN"/>
    <property type="match status" value="1"/>
</dbReference>
<dbReference type="InterPro" id="IPR013103">
    <property type="entry name" value="RVT_2"/>
</dbReference>
<gene>
    <name evidence="2" type="ORF">CEPIT_LOCUS39407</name>
</gene>
<organism evidence="2 3">
    <name type="scientific">Cuscuta epithymum</name>
    <dbReference type="NCBI Taxonomy" id="186058"/>
    <lineage>
        <taxon>Eukaryota</taxon>
        <taxon>Viridiplantae</taxon>
        <taxon>Streptophyta</taxon>
        <taxon>Embryophyta</taxon>
        <taxon>Tracheophyta</taxon>
        <taxon>Spermatophyta</taxon>
        <taxon>Magnoliopsida</taxon>
        <taxon>eudicotyledons</taxon>
        <taxon>Gunneridae</taxon>
        <taxon>Pentapetalae</taxon>
        <taxon>asterids</taxon>
        <taxon>lamiids</taxon>
        <taxon>Solanales</taxon>
        <taxon>Convolvulaceae</taxon>
        <taxon>Cuscuteae</taxon>
        <taxon>Cuscuta</taxon>
        <taxon>Cuscuta subgen. Cuscuta</taxon>
    </lineage>
</organism>
<dbReference type="SUPFAM" id="SSF56672">
    <property type="entry name" value="DNA/RNA polymerases"/>
    <property type="match status" value="1"/>
</dbReference>
<feature type="domain" description="Reverse transcriptase Ty1/copia-type" evidence="1">
    <location>
        <begin position="20"/>
        <end position="262"/>
    </location>
</feature>
<sequence>MTDPGWRQAMQDEITALENNHTWVMEPLPPGKRALGCKWVYKIKYHSDGSVERFKARLVVFGNHQTEGIDYNETFSPVAKMVTVRTLLAVVATQNWALHQMDVHNAFLHGDLDEEVYMKPPPGFLSSRPGLVCCLRKSLYGLRQAPRCWFAKLTAALKKYGFSQSYSDYSLFSLHHGSVHLHVLVYVDDLIIAGNDSSAIAKFKSYLNACFHMKDLGLLKYFLGIEVARNSKGLFLCQRKYTLDIISEAGLLGAKPVYFPMEQNHSLATSTSAMLSDP</sequence>
<dbReference type="Proteomes" id="UP001152523">
    <property type="component" value="Unassembled WGS sequence"/>
</dbReference>
<proteinExistence type="predicted"/>